<feature type="region of interest" description="Disordered" evidence="1">
    <location>
        <begin position="1"/>
        <end position="31"/>
    </location>
</feature>
<dbReference type="RefSeq" id="WP_215437260.1">
    <property type="nucleotide sequence ID" value="NZ_AP025943.1"/>
</dbReference>
<evidence type="ECO:0000313" key="3">
    <source>
        <dbReference type="Proteomes" id="UP001062263"/>
    </source>
</evidence>
<accession>A0ABN6QE70</accession>
<dbReference type="EMBL" id="AP025943">
    <property type="protein sequence ID" value="BDL42493.1"/>
    <property type="molecule type" value="Genomic_DNA"/>
</dbReference>
<evidence type="ECO:0000256" key="1">
    <source>
        <dbReference type="SAM" id="MobiDB-lite"/>
    </source>
</evidence>
<reference evidence="2" key="1">
    <citation type="submission" date="2022-06" db="EMBL/GenBank/DDBJ databases">
        <title>Akkermansia biwalacus sp. nov., an anaerobic mucin-degrading bacterium isolated from human intestine.</title>
        <authorList>
            <person name="Kobayashi Y."/>
            <person name="Inoue S."/>
            <person name="Kawahara T."/>
            <person name="Kohda N."/>
        </authorList>
    </citation>
    <scope>NUCLEOTIDE SEQUENCE</scope>
    <source>
        <strain evidence="2">WON2089</strain>
    </source>
</reference>
<protein>
    <submittedName>
        <fullName evidence="2">Uncharacterized protein</fullName>
    </submittedName>
</protein>
<sequence>MNKITPTDGSSRHLRMNSQNELNGPMENGSPHVTEKKDIARAAQANIYAVDSKSAMAASNTYVGHTSIYITDEERKMWNAKQDTLVNASGNMDFAGNLTARGGIDIPLDVSPITSTSGINRLLASGLSVVSEAFSPQSYLSSFKTYGDNVSVQQPVPGMCWQLFNSASPLAPVPGTVEVNYLSPFVGVNNYSGWRGFLLPVMLGTNGERTPRKLTFYVGSLSLFECVVSTAADIDTFTVSPRNGTGFPFARIFDVTFYMIKDSTLSPEGYPVRVRELIYDKESARYMLHTTVSVIPSFNTNPSCNMFISYQQANLSAANPAGLWIGSNGYDGQRLLRIADLHAVRDTFGYMGRNNIYWDCGAGMIYLGALRHILALGNSQPNGAYYAFKSLETRLIQSTSTEEFISYE</sequence>
<evidence type="ECO:0000313" key="2">
    <source>
        <dbReference type="EMBL" id="BDL42493.1"/>
    </source>
</evidence>
<organism evidence="2 3">
    <name type="scientific">Akkermansia biwaensis</name>
    <dbReference type="NCBI Taxonomy" id="2946555"/>
    <lineage>
        <taxon>Bacteria</taxon>
        <taxon>Pseudomonadati</taxon>
        <taxon>Verrucomicrobiota</taxon>
        <taxon>Verrucomicrobiia</taxon>
        <taxon>Verrucomicrobiales</taxon>
        <taxon>Akkermansiaceae</taxon>
        <taxon>Akkermansia</taxon>
    </lineage>
</organism>
<gene>
    <name evidence="2" type="ORF">Abiwalacus_00670</name>
</gene>
<proteinExistence type="predicted"/>
<keyword evidence="3" id="KW-1185">Reference proteome</keyword>
<name>A0ABN6QE70_9BACT</name>
<dbReference type="Proteomes" id="UP001062263">
    <property type="component" value="Chromosome"/>
</dbReference>